<evidence type="ECO:0000313" key="2">
    <source>
        <dbReference type="Proteomes" id="UP001558632"/>
    </source>
</evidence>
<protein>
    <submittedName>
        <fullName evidence="1">Bradyzoite-formation deficient protein</fullName>
    </submittedName>
</protein>
<gene>
    <name evidence="1" type="ORF">TSPI_03357</name>
</gene>
<keyword evidence="2" id="KW-1185">Reference proteome</keyword>
<reference evidence="1 2" key="1">
    <citation type="submission" date="2024-07" db="EMBL/GenBank/DDBJ databases">
        <title>Enhanced genomic and transcriptomic resources for Trichinella pseudospiralis and T. spiralis underpin the discovery of pronounced molecular differences between stages and species.</title>
        <authorList>
            <person name="Pasi K.K."/>
            <person name="La Rosa G."/>
            <person name="Gomez-Morales M.A."/>
            <person name="Tosini F."/>
            <person name="Sumanam S."/>
            <person name="Young N.D."/>
            <person name="Chang B.C."/>
            <person name="Robin G.B."/>
        </authorList>
    </citation>
    <scope>NUCLEOTIDE SEQUENCE [LARGE SCALE GENOMIC DNA]</scope>
    <source>
        <strain evidence="1">ISS534</strain>
    </source>
</reference>
<evidence type="ECO:0000313" key="1">
    <source>
        <dbReference type="EMBL" id="KAL1243302.1"/>
    </source>
</evidence>
<dbReference type="EMBL" id="JBEUSY010000170">
    <property type="protein sequence ID" value="KAL1243302.1"/>
    <property type="molecule type" value="Genomic_DNA"/>
</dbReference>
<accession>A0ABR3KRY0</accession>
<comment type="caution">
    <text evidence="1">The sequence shown here is derived from an EMBL/GenBank/DDBJ whole genome shotgun (WGS) entry which is preliminary data.</text>
</comment>
<dbReference type="Proteomes" id="UP001558632">
    <property type="component" value="Unassembled WGS sequence"/>
</dbReference>
<name>A0ABR3KRY0_TRISP</name>
<proteinExistence type="predicted"/>
<organism evidence="1 2">
    <name type="scientific">Trichinella spiralis</name>
    <name type="common">Trichina worm</name>
    <dbReference type="NCBI Taxonomy" id="6334"/>
    <lineage>
        <taxon>Eukaryota</taxon>
        <taxon>Metazoa</taxon>
        <taxon>Ecdysozoa</taxon>
        <taxon>Nematoda</taxon>
        <taxon>Enoplea</taxon>
        <taxon>Dorylaimia</taxon>
        <taxon>Trichinellida</taxon>
        <taxon>Trichinellidae</taxon>
        <taxon>Trichinella</taxon>
    </lineage>
</organism>
<sequence>MVLGSLKPKPLAGFVFRGRLGMFEYFRSLNLVDKFAHTSVNSAPSKRESSLSKFHFSDIGRFAGRQQTSTIQANVIITKAGYISFGHNDDSLASVGVWATSETQNRRYPRPDQPSCGCSRWNDRWTTWAKEKKKNTKICHRTQK</sequence>